<dbReference type="Pfam" id="PF26270">
    <property type="entry name" value="DUF8073_C"/>
    <property type="match status" value="1"/>
</dbReference>
<feature type="compositionally biased region" description="Low complexity" evidence="1">
    <location>
        <begin position="57"/>
        <end position="70"/>
    </location>
</feature>
<evidence type="ECO:0000259" key="2">
    <source>
        <dbReference type="Pfam" id="PF26270"/>
    </source>
</evidence>
<dbReference type="RefSeq" id="WP_390205359.1">
    <property type="nucleotide sequence ID" value="NZ_JBHSZC010000001.1"/>
</dbReference>
<evidence type="ECO:0000313" key="5">
    <source>
        <dbReference type="Proteomes" id="UP001596417"/>
    </source>
</evidence>
<protein>
    <submittedName>
        <fullName evidence="4">Uncharacterized protein</fullName>
    </submittedName>
</protein>
<comment type="caution">
    <text evidence="4">The sequence shown here is derived from an EMBL/GenBank/DDBJ whole genome shotgun (WGS) entry which is preliminary data.</text>
</comment>
<feature type="domain" description="DUF8073" evidence="2">
    <location>
        <begin position="96"/>
        <end position="158"/>
    </location>
</feature>
<feature type="region of interest" description="Disordered" evidence="1">
    <location>
        <begin position="23"/>
        <end position="78"/>
    </location>
</feature>
<dbReference type="InterPro" id="IPR058810">
    <property type="entry name" value="DUF8073_C"/>
</dbReference>
<dbReference type="AlphaFoldDB" id="A0ABD5YR63"/>
<evidence type="ECO:0000313" key="4">
    <source>
        <dbReference type="EMBL" id="MFC7189985.1"/>
    </source>
</evidence>
<dbReference type="Proteomes" id="UP001596417">
    <property type="component" value="Unassembled WGS sequence"/>
</dbReference>
<dbReference type="InterPro" id="IPR058809">
    <property type="entry name" value="DUF8073_M"/>
</dbReference>
<gene>
    <name evidence="4" type="ORF">ACFQL7_09030</name>
</gene>
<feature type="compositionally biased region" description="Acidic residues" evidence="1">
    <location>
        <begin position="35"/>
        <end position="49"/>
    </location>
</feature>
<name>A0ABD5YR63_9EURY</name>
<reference evidence="4 5" key="1">
    <citation type="journal article" date="2019" name="Int. J. Syst. Evol. Microbiol.">
        <title>The Global Catalogue of Microorganisms (GCM) 10K type strain sequencing project: providing services to taxonomists for standard genome sequencing and annotation.</title>
        <authorList>
            <consortium name="The Broad Institute Genomics Platform"/>
            <consortium name="The Broad Institute Genome Sequencing Center for Infectious Disease"/>
            <person name="Wu L."/>
            <person name="Ma J."/>
        </authorList>
    </citation>
    <scope>NUCLEOTIDE SEQUENCE [LARGE SCALE GENOMIC DNA]</scope>
    <source>
        <strain evidence="4 5">RDMS1</strain>
    </source>
</reference>
<organism evidence="4 5">
    <name type="scientific">Halocatena marina</name>
    <dbReference type="NCBI Taxonomy" id="2934937"/>
    <lineage>
        <taxon>Archaea</taxon>
        <taxon>Methanobacteriati</taxon>
        <taxon>Methanobacteriota</taxon>
        <taxon>Stenosarchaea group</taxon>
        <taxon>Halobacteria</taxon>
        <taxon>Halobacteriales</taxon>
        <taxon>Natronomonadaceae</taxon>
        <taxon>Halocatena</taxon>
    </lineage>
</organism>
<accession>A0ABD5YR63</accession>
<keyword evidence="5" id="KW-1185">Reference proteome</keyword>
<feature type="domain" description="DUF8073" evidence="3">
    <location>
        <begin position="1"/>
        <end position="22"/>
    </location>
</feature>
<dbReference type="EMBL" id="JBHTAX010000001">
    <property type="protein sequence ID" value="MFC7189985.1"/>
    <property type="molecule type" value="Genomic_DNA"/>
</dbReference>
<evidence type="ECO:0000256" key="1">
    <source>
        <dbReference type="SAM" id="MobiDB-lite"/>
    </source>
</evidence>
<sequence length="160" mass="17779">MPDELGMDVTAETVRRYMIDYGIHEPNSYNTATTDDSDDTLPEPDTDADVDSKPDTTTETDQDTPAPATASDEGDLQTPVVVADGIGLPDDVTVETIIETVRESNTIYEVKRDIGIERENTLDMLRELNLLDLVVGRLATETEREISREEVIERLRHSAV</sequence>
<evidence type="ECO:0000259" key="3">
    <source>
        <dbReference type="Pfam" id="PF26271"/>
    </source>
</evidence>
<proteinExistence type="predicted"/>
<dbReference type="Pfam" id="PF26271">
    <property type="entry name" value="DUF8073_M"/>
    <property type="match status" value="1"/>
</dbReference>